<evidence type="ECO:0000256" key="1">
    <source>
        <dbReference type="SAM" id="SignalP"/>
    </source>
</evidence>
<name>A0ABR2MUD0_9ASPA</name>
<comment type="caution">
    <text evidence="2">The sequence shown here is derived from an EMBL/GenBank/DDBJ whole genome shotgun (WGS) entry which is preliminary data.</text>
</comment>
<dbReference type="EMBL" id="JBBWWR010000005">
    <property type="protein sequence ID" value="KAK8967284.1"/>
    <property type="molecule type" value="Genomic_DNA"/>
</dbReference>
<organism evidence="2 3">
    <name type="scientific">Platanthera guangdongensis</name>
    <dbReference type="NCBI Taxonomy" id="2320717"/>
    <lineage>
        <taxon>Eukaryota</taxon>
        <taxon>Viridiplantae</taxon>
        <taxon>Streptophyta</taxon>
        <taxon>Embryophyta</taxon>
        <taxon>Tracheophyta</taxon>
        <taxon>Spermatophyta</taxon>
        <taxon>Magnoliopsida</taxon>
        <taxon>Liliopsida</taxon>
        <taxon>Asparagales</taxon>
        <taxon>Orchidaceae</taxon>
        <taxon>Orchidoideae</taxon>
        <taxon>Orchideae</taxon>
        <taxon>Orchidinae</taxon>
        <taxon>Platanthera</taxon>
    </lineage>
</organism>
<keyword evidence="1" id="KW-0732">Signal</keyword>
<keyword evidence="3" id="KW-1185">Reference proteome</keyword>
<accession>A0ABR2MUD0</accession>
<reference evidence="2 3" key="1">
    <citation type="journal article" date="2022" name="Nat. Plants">
        <title>Genomes of leafy and leafless Platanthera orchids illuminate the evolution of mycoheterotrophy.</title>
        <authorList>
            <person name="Li M.H."/>
            <person name="Liu K.W."/>
            <person name="Li Z."/>
            <person name="Lu H.C."/>
            <person name="Ye Q.L."/>
            <person name="Zhang D."/>
            <person name="Wang J.Y."/>
            <person name="Li Y.F."/>
            <person name="Zhong Z.M."/>
            <person name="Liu X."/>
            <person name="Yu X."/>
            <person name="Liu D.K."/>
            <person name="Tu X.D."/>
            <person name="Liu B."/>
            <person name="Hao Y."/>
            <person name="Liao X.Y."/>
            <person name="Jiang Y.T."/>
            <person name="Sun W.H."/>
            <person name="Chen J."/>
            <person name="Chen Y.Q."/>
            <person name="Ai Y."/>
            <person name="Zhai J.W."/>
            <person name="Wu S.S."/>
            <person name="Zhou Z."/>
            <person name="Hsiao Y.Y."/>
            <person name="Wu W.L."/>
            <person name="Chen Y.Y."/>
            <person name="Lin Y.F."/>
            <person name="Hsu J.L."/>
            <person name="Li C.Y."/>
            <person name="Wang Z.W."/>
            <person name="Zhao X."/>
            <person name="Zhong W.Y."/>
            <person name="Ma X.K."/>
            <person name="Ma L."/>
            <person name="Huang J."/>
            <person name="Chen G.Z."/>
            <person name="Huang M.Z."/>
            <person name="Huang L."/>
            <person name="Peng D.H."/>
            <person name="Luo Y.B."/>
            <person name="Zou S.Q."/>
            <person name="Chen S.P."/>
            <person name="Lan S."/>
            <person name="Tsai W.C."/>
            <person name="Van de Peer Y."/>
            <person name="Liu Z.J."/>
        </authorList>
    </citation>
    <scope>NUCLEOTIDE SEQUENCE [LARGE SCALE GENOMIC DNA]</scope>
    <source>
        <strain evidence="2">Lor288</strain>
    </source>
</reference>
<protein>
    <submittedName>
        <fullName evidence="2">Uncharacterized protein</fullName>
    </submittedName>
</protein>
<evidence type="ECO:0000313" key="3">
    <source>
        <dbReference type="Proteomes" id="UP001412067"/>
    </source>
</evidence>
<sequence>MMMRSCRTPPTLLRLRFLCLLLLLQNLLLSSDALKSASRATHVPAEFPGKDVATSYRGRSYLSARLPWLARAVLARDSASVTSSLDVDNKFKNLVDEMKILLGEEDDDSNFELPPSKKQKRRVEFASLDAIARS</sequence>
<gene>
    <name evidence="2" type="ORF">KSP40_PGU001824</name>
</gene>
<proteinExistence type="predicted"/>
<dbReference type="Proteomes" id="UP001412067">
    <property type="component" value="Unassembled WGS sequence"/>
</dbReference>
<feature type="signal peptide" evidence="1">
    <location>
        <begin position="1"/>
        <end position="33"/>
    </location>
</feature>
<evidence type="ECO:0000313" key="2">
    <source>
        <dbReference type="EMBL" id="KAK8967284.1"/>
    </source>
</evidence>
<feature type="chain" id="PRO_5045673984" evidence="1">
    <location>
        <begin position="34"/>
        <end position="134"/>
    </location>
</feature>